<organism evidence="12 13">
    <name type="scientific">Caminicella sporogenes DSM 14501</name>
    <dbReference type="NCBI Taxonomy" id="1121266"/>
    <lineage>
        <taxon>Bacteria</taxon>
        <taxon>Bacillati</taxon>
        <taxon>Bacillota</taxon>
        <taxon>Clostridia</taxon>
        <taxon>Peptostreptococcales</taxon>
        <taxon>Caminicellaceae</taxon>
        <taxon>Caminicella</taxon>
    </lineage>
</organism>
<feature type="binding site" evidence="10">
    <location>
        <begin position="275"/>
        <end position="276"/>
    </location>
    <ligand>
        <name>L-histidine</name>
        <dbReference type="ChEBI" id="CHEBI:57595"/>
    </ligand>
</feature>
<dbReference type="CDD" id="cd00773">
    <property type="entry name" value="HisRS-like_core"/>
    <property type="match status" value="1"/>
</dbReference>
<evidence type="ECO:0000256" key="9">
    <source>
        <dbReference type="HAMAP-Rule" id="MF_00125"/>
    </source>
</evidence>
<reference evidence="12 13" key="1">
    <citation type="submission" date="2016-11" db="EMBL/GenBank/DDBJ databases">
        <authorList>
            <person name="Jaros S."/>
            <person name="Januszkiewicz K."/>
            <person name="Wedrychowicz H."/>
        </authorList>
    </citation>
    <scope>NUCLEOTIDE SEQUENCE [LARGE SCALE GENOMIC DNA]</scope>
    <source>
        <strain evidence="12 13">DSM 14501</strain>
    </source>
</reference>
<evidence type="ECO:0000256" key="4">
    <source>
        <dbReference type="ARBA" id="ARBA00020397"/>
    </source>
</evidence>
<proteinExistence type="inferred from homology"/>
<feature type="binding site" evidence="10">
    <location>
        <position position="125"/>
    </location>
    <ligand>
        <name>L-histidine</name>
        <dbReference type="ChEBI" id="CHEBI:57595"/>
    </ligand>
</feature>
<evidence type="ECO:0000259" key="11">
    <source>
        <dbReference type="Pfam" id="PF13393"/>
    </source>
</evidence>
<evidence type="ECO:0000313" key="12">
    <source>
        <dbReference type="EMBL" id="SHK39481.1"/>
    </source>
</evidence>
<gene>
    <name evidence="9" type="primary">hisZ</name>
    <name evidence="12" type="ORF">SAMN02745883_01953</name>
</gene>
<name>A0A1M6S478_9FIRM</name>
<evidence type="ECO:0000256" key="1">
    <source>
        <dbReference type="ARBA" id="ARBA00004496"/>
    </source>
</evidence>
<keyword evidence="5 9" id="KW-0963">Cytoplasm</keyword>
<accession>A0A1M6S478</accession>
<dbReference type="AlphaFoldDB" id="A0A1M6S478"/>
<dbReference type="Proteomes" id="UP000184082">
    <property type="component" value="Unassembled WGS sequence"/>
</dbReference>
<dbReference type="InterPro" id="IPR045864">
    <property type="entry name" value="aa-tRNA-synth_II/BPL/LPL"/>
</dbReference>
<evidence type="ECO:0000256" key="10">
    <source>
        <dbReference type="PIRSR" id="PIRSR001549-1"/>
    </source>
</evidence>
<feature type="domain" description="Class II Histidinyl-tRNA synthetase (HisRS)-like catalytic core" evidence="11">
    <location>
        <begin position="11"/>
        <end position="321"/>
    </location>
</feature>
<evidence type="ECO:0000256" key="3">
    <source>
        <dbReference type="ARBA" id="ARBA00005539"/>
    </source>
</evidence>
<keyword evidence="6 9" id="KW-0028">Amino-acid biosynthesis</keyword>
<comment type="function">
    <text evidence="8 9">Required for the first step of histidine biosynthesis. May allow the feedback regulation of ATP phosphoribosyltransferase activity by histidine.</text>
</comment>
<feature type="binding site" evidence="10">
    <location>
        <position position="111"/>
    </location>
    <ligand>
        <name>L-histidine</name>
        <dbReference type="ChEBI" id="CHEBI:57595"/>
    </ligand>
</feature>
<dbReference type="GO" id="GO:0004821">
    <property type="term" value="F:histidine-tRNA ligase activity"/>
    <property type="evidence" value="ECO:0007669"/>
    <property type="project" value="TreeGrafter"/>
</dbReference>
<feature type="binding site" evidence="10">
    <location>
        <begin position="81"/>
        <end position="83"/>
    </location>
    <ligand>
        <name>L-histidine</name>
        <dbReference type="ChEBI" id="CHEBI:57595"/>
    </ligand>
</feature>
<sequence length="430" mass="49958">MILYDDLFPEGLEDIHSEEYEFKEEIIFQVKKVFKSFGYRQILTPTLEYYELYSDSYGTSFKDKMFKLIDNNGKILVLRPDVTIPIARMVAVNYKNVKDFFKFFYVTNVFRLNKFQNGNRREFIQAGIEYIGNSLPECDGEIIAIGIKALLKCGLENFHIDIGQIEFLKSIIDEIKINDYQRTMLCNLIENKNYGDLDEFLDELNISIDIKNLFKILPKLYGSPCEVINKARQLILNEKMKKVLDNLEEVYSILKDYGYDKYILFDLGIAKEIDYYTGIIFKGYVNNFGESVLSGGRYNNLTEKFGTFKPACGLGINIDKLVEVIGMYGIKRKSNCYTDYLVLYKEDFREKAIKLSEVLRSKGFVVESNSYNGDGKNQIKNLTFRNVKEIIEIENNFLKITDMIKNCVSKYSANQFLKLLDNKETVASIH</sequence>
<comment type="pathway">
    <text evidence="2 9">Amino-acid biosynthesis; L-histidine biosynthesis; L-histidine from 5-phospho-alpha-D-ribose 1-diphosphate: step 1/9.</text>
</comment>
<dbReference type="PANTHER" id="PTHR43707:SF6">
    <property type="entry name" value="ATP PHOSPHORIBOSYLTRANSFERASE REGULATORY SUBUNIT"/>
    <property type="match status" value="1"/>
</dbReference>
<dbReference type="GO" id="GO:0006427">
    <property type="term" value="P:histidyl-tRNA aminoacylation"/>
    <property type="evidence" value="ECO:0007669"/>
    <property type="project" value="TreeGrafter"/>
</dbReference>
<comment type="similarity">
    <text evidence="3 9">Belongs to the class-II aminoacyl-tRNA synthetase family. HisZ subfamily.</text>
</comment>
<comment type="miscellaneous">
    <text evidence="9">This function is generally fulfilled by the C-terminal part of HisG, which is missing in some bacteria such as this one.</text>
</comment>
<evidence type="ECO:0000256" key="6">
    <source>
        <dbReference type="ARBA" id="ARBA00022605"/>
    </source>
</evidence>
<dbReference type="HAMAP" id="MF_00125">
    <property type="entry name" value="HisZ"/>
    <property type="match status" value="1"/>
</dbReference>
<dbReference type="Pfam" id="PF13393">
    <property type="entry name" value="tRNA-synt_His"/>
    <property type="match status" value="1"/>
</dbReference>
<dbReference type="GO" id="GO:0140096">
    <property type="term" value="F:catalytic activity, acting on a protein"/>
    <property type="evidence" value="ECO:0007669"/>
    <property type="project" value="UniProtKB-ARBA"/>
</dbReference>
<dbReference type="GO" id="GO:0000105">
    <property type="term" value="P:L-histidine biosynthetic process"/>
    <property type="evidence" value="ECO:0007669"/>
    <property type="project" value="UniProtKB-UniRule"/>
</dbReference>
<keyword evidence="13" id="KW-1185">Reference proteome</keyword>
<dbReference type="GO" id="GO:0016757">
    <property type="term" value="F:glycosyltransferase activity"/>
    <property type="evidence" value="ECO:0007669"/>
    <property type="project" value="UniProtKB-KW"/>
</dbReference>
<dbReference type="Gene3D" id="3.30.930.10">
    <property type="entry name" value="Bira Bifunctional Protein, Domain 2"/>
    <property type="match status" value="1"/>
</dbReference>
<dbReference type="PIRSF" id="PIRSF001549">
    <property type="entry name" value="His-tRNA_synth"/>
    <property type="match status" value="1"/>
</dbReference>
<dbReference type="PANTHER" id="PTHR43707">
    <property type="entry name" value="HISTIDYL-TRNA SYNTHETASE"/>
    <property type="match status" value="1"/>
</dbReference>
<dbReference type="RefSeq" id="WP_072968032.1">
    <property type="nucleotide sequence ID" value="NZ_FRAJ01000016.1"/>
</dbReference>
<dbReference type="SUPFAM" id="SSF55681">
    <property type="entry name" value="Class II aaRS and biotin synthetases"/>
    <property type="match status" value="1"/>
</dbReference>
<keyword evidence="12" id="KW-0808">Transferase</keyword>
<protein>
    <recommendedName>
        <fullName evidence="4 9">ATP phosphoribosyltransferase regulatory subunit</fullName>
    </recommendedName>
</protein>
<keyword evidence="12" id="KW-0328">Glycosyltransferase</keyword>
<dbReference type="InterPro" id="IPR041715">
    <property type="entry name" value="HisRS-like_core"/>
</dbReference>
<dbReference type="GO" id="GO:0005737">
    <property type="term" value="C:cytoplasm"/>
    <property type="evidence" value="ECO:0007669"/>
    <property type="project" value="UniProtKB-SubCell"/>
</dbReference>
<dbReference type="UniPathway" id="UPA00031">
    <property type="reaction ID" value="UER00006"/>
</dbReference>
<evidence type="ECO:0000256" key="8">
    <source>
        <dbReference type="ARBA" id="ARBA00025246"/>
    </source>
</evidence>
<evidence type="ECO:0000256" key="7">
    <source>
        <dbReference type="ARBA" id="ARBA00023102"/>
    </source>
</evidence>
<dbReference type="STRING" id="1121266.SAMN02745883_01953"/>
<evidence type="ECO:0000256" key="2">
    <source>
        <dbReference type="ARBA" id="ARBA00004667"/>
    </source>
</evidence>
<comment type="subunit">
    <text evidence="9">Heteromultimer composed of HisG and HisZ subunits.</text>
</comment>
<feature type="binding site" evidence="10">
    <location>
        <position position="129"/>
    </location>
    <ligand>
        <name>L-histidine</name>
        <dbReference type="ChEBI" id="CHEBI:57595"/>
    </ligand>
</feature>
<evidence type="ECO:0000313" key="13">
    <source>
        <dbReference type="Proteomes" id="UP000184082"/>
    </source>
</evidence>
<comment type="subcellular location">
    <subcellularLocation>
        <location evidence="1 9">Cytoplasm</location>
    </subcellularLocation>
</comment>
<dbReference type="InterPro" id="IPR004516">
    <property type="entry name" value="HisRS/HisZ"/>
</dbReference>
<evidence type="ECO:0000256" key="5">
    <source>
        <dbReference type="ARBA" id="ARBA00022490"/>
    </source>
</evidence>
<dbReference type="EMBL" id="FRAJ01000016">
    <property type="protein sequence ID" value="SHK39481.1"/>
    <property type="molecule type" value="Genomic_DNA"/>
</dbReference>
<dbReference type="NCBIfam" id="TIGR00443">
    <property type="entry name" value="hisZ_biosyn_reg"/>
    <property type="match status" value="1"/>
</dbReference>
<keyword evidence="7 9" id="KW-0368">Histidine biosynthesis</keyword>
<dbReference type="InterPro" id="IPR004517">
    <property type="entry name" value="HisZ"/>
</dbReference>